<feature type="compositionally biased region" description="Polar residues" evidence="2">
    <location>
        <begin position="22"/>
        <end position="37"/>
    </location>
</feature>
<protein>
    <recommendedName>
        <fullName evidence="1">Serine/threonine-protein phosphatase 2A 56 kDa regulatory subunit</fullName>
    </recommendedName>
</protein>
<feature type="compositionally biased region" description="Polar residues" evidence="2">
    <location>
        <begin position="46"/>
        <end position="59"/>
    </location>
</feature>
<dbReference type="PIRSF" id="PIRSF028043">
    <property type="entry name" value="PP2A_B56"/>
    <property type="match status" value="1"/>
</dbReference>
<feature type="region of interest" description="Disordered" evidence="2">
    <location>
        <begin position="207"/>
        <end position="249"/>
    </location>
</feature>
<evidence type="ECO:0000313" key="3">
    <source>
        <dbReference type="EMBL" id="ODQ64185.1"/>
    </source>
</evidence>
<dbReference type="InterPro" id="IPR011989">
    <property type="entry name" value="ARM-like"/>
</dbReference>
<dbReference type="FunFam" id="1.25.10.10:FF:000331">
    <property type="entry name" value="Phosphoprotein phosphatase, putative"/>
    <property type="match status" value="1"/>
</dbReference>
<proteinExistence type="inferred from homology"/>
<dbReference type="AlphaFoldDB" id="A0A1E3PFK6"/>
<dbReference type="STRING" id="857566.A0A1E3PFK6"/>
<feature type="compositionally biased region" description="Polar residues" evidence="2">
    <location>
        <begin position="162"/>
        <end position="184"/>
    </location>
</feature>
<accession>A0A1E3PFK6</accession>
<feature type="region of interest" description="Disordered" evidence="2">
    <location>
        <begin position="1"/>
        <end position="64"/>
    </location>
</feature>
<dbReference type="EMBL" id="KV454412">
    <property type="protein sequence ID" value="ODQ64185.1"/>
    <property type="molecule type" value="Genomic_DNA"/>
</dbReference>
<dbReference type="GO" id="GO:0019888">
    <property type="term" value="F:protein phosphatase regulator activity"/>
    <property type="evidence" value="ECO:0007669"/>
    <property type="project" value="UniProtKB-UniRule"/>
</dbReference>
<gene>
    <name evidence="3" type="ORF">NADFUDRAFT_52518</name>
</gene>
<evidence type="ECO:0000256" key="2">
    <source>
        <dbReference type="SAM" id="MobiDB-lite"/>
    </source>
</evidence>
<name>A0A1E3PFK6_9ASCO</name>
<evidence type="ECO:0000313" key="4">
    <source>
        <dbReference type="Proteomes" id="UP000095009"/>
    </source>
</evidence>
<dbReference type="InterPro" id="IPR016024">
    <property type="entry name" value="ARM-type_fold"/>
</dbReference>
<sequence length="739" mass="84412">MKGFKQLMFSKPKSVDTDNGKNPENSTSLKAFSSVPSIDSMGGIDYSSTSDPCPYGNSSDSKKDTNLLLNEDLNYFNDPNYATHYHNQDNYSLQGNNKSMYESLNNKDSSLRLTPPFDGNIINNEPLVANGEIQMMGMNRPTTPPPLEEFNTDGKEIKNLSVSENNPKSRLFTSQPSLLQTPRFSSPLLPSSSELYGSATNDGKLRSESDIIPLRRTPDIKNSDNIDGIKPEHRILKRNNSSRLETSKKDTEFNISPLPEMGRVLPSKRPKMFLLKLEQCNIIFNFDDPADNLYGKEIKRMALHDLTEYITFKGSDSNSPSGLSLPTSSLASPSFTSNPAAIMTPYIYQKIIETVSINIFRPIPPPVNPIGEIYDPLEDEPIFEPAWPHLQLVYKFFLKFIESPNFNQGMAKPYITEEFVHNLLLLFDSEDPREREYLKTILHRLYGKFLSLRAFIRKSINNIFFEFIYETDRFNGTAELLEILGSIINGFAVPLKPEHVKFFEHVLIPLHKVKSVALFHPQLSYCIVQFLEKDQSLSYKALAGLIRFWPKCNSSKQVLVLNEIEDIIQILVPSEFERVQSMLFGHLAKCIASPHFQVAERVLHFWQNEYLVSWMMRYNETVLPILFEALYENCAESIRFDSIESKNPSSNKAMKAKLNHSSRWKSNSNIHQMARSALKLFMEANPDLFNCCLSEHIEKETRGHQKEVQRAYSWKLIEDGVKNTTKPVKGVKAEQNVYT</sequence>
<feature type="region of interest" description="Disordered" evidence="2">
    <location>
        <begin position="162"/>
        <end position="192"/>
    </location>
</feature>
<dbReference type="GO" id="GO:0007165">
    <property type="term" value="P:signal transduction"/>
    <property type="evidence" value="ECO:0007669"/>
    <property type="project" value="InterPro"/>
</dbReference>
<comment type="function">
    <text evidence="1">The B regulatory subunit might modulate substrate selectivity and catalytic activity, and also might direct the localization of the catalytic enzyme to a particular subcellular compartment.</text>
</comment>
<dbReference type="Pfam" id="PF01603">
    <property type="entry name" value="B56"/>
    <property type="match status" value="1"/>
</dbReference>
<evidence type="ECO:0000256" key="1">
    <source>
        <dbReference type="PIRNR" id="PIRNR028043"/>
    </source>
</evidence>
<organism evidence="3 4">
    <name type="scientific">Nadsonia fulvescens var. elongata DSM 6958</name>
    <dbReference type="NCBI Taxonomy" id="857566"/>
    <lineage>
        <taxon>Eukaryota</taxon>
        <taxon>Fungi</taxon>
        <taxon>Dikarya</taxon>
        <taxon>Ascomycota</taxon>
        <taxon>Saccharomycotina</taxon>
        <taxon>Dipodascomycetes</taxon>
        <taxon>Dipodascales</taxon>
        <taxon>Dipodascales incertae sedis</taxon>
        <taxon>Nadsonia</taxon>
    </lineage>
</organism>
<comment type="similarity">
    <text evidence="1">Belongs to the phosphatase 2A regulatory subunit.</text>
</comment>
<keyword evidence="4" id="KW-1185">Reference proteome</keyword>
<dbReference type="PANTHER" id="PTHR10257:SF3">
    <property type="entry name" value="SERINE_THREONINE-PROTEIN PHOSPHATASE 2A 56 KDA REGULATORY SUBUNIT GAMMA ISOFORM"/>
    <property type="match status" value="1"/>
</dbReference>
<reference evidence="3 4" key="1">
    <citation type="journal article" date="2016" name="Proc. Natl. Acad. Sci. U.S.A.">
        <title>Comparative genomics of biotechnologically important yeasts.</title>
        <authorList>
            <person name="Riley R."/>
            <person name="Haridas S."/>
            <person name="Wolfe K.H."/>
            <person name="Lopes M.R."/>
            <person name="Hittinger C.T."/>
            <person name="Goeker M."/>
            <person name="Salamov A.A."/>
            <person name="Wisecaver J.H."/>
            <person name="Long T.M."/>
            <person name="Calvey C.H."/>
            <person name="Aerts A.L."/>
            <person name="Barry K.W."/>
            <person name="Choi C."/>
            <person name="Clum A."/>
            <person name="Coughlan A.Y."/>
            <person name="Deshpande S."/>
            <person name="Douglass A.P."/>
            <person name="Hanson S.J."/>
            <person name="Klenk H.-P."/>
            <person name="LaButti K.M."/>
            <person name="Lapidus A."/>
            <person name="Lindquist E.A."/>
            <person name="Lipzen A.M."/>
            <person name="Meier-Kolthoff J.P."/>
            <person name="Ohm R.A."/>
            <person name="Otillar R.P."/>
            <person name="Pangilinan J.L."/>
            <person name="Peng Y."/>
            <person name="Rokas A."/>
            <person name="Rosa C.A."/>
            <person name="Scheuner C."/>
            <person name="Sibirny A.A."/>
            <person name="Slot J.C."/>
            <person name="Stielow J.B."/>
            <person name="Sun H."/>
            <person name="Kurtzman C.P."/>
            <person name="Blackwell M."/>
            <person name="Grigoriev I.V."/>
            <person name="Jeffries T.W."/>
        </authorList>
    </citation>
    <scope>NUCLEOTIDE SEQUENCE [LARGE SCALE GENOMIC DNA]</scope>
    <source>
        <strain evidence="3 4">DSM 6958</strain>
    </source>
</reference>
<dbReference type="SUPFAM" id="SSF48371">
    <property type="entry name" value="ARM repeat"/>
    <property type="match status" value="1"/>
</dbReference>
<feature type="compositionally biased region" description="Basic and acidic residues" evidence="2">
    <location>
        <begin position="216"/>
        <end position="234"/>
    </location>
</feature>
<dbReference type="OrthoDB" id="10264446at2759"/>
<dbReference type="Gene3D" id="1.25.10.10">
    <property type="entry name" value="Leucine-rich Repeat Variant"/>
    <property type="match status" value="1"/>
</dbReference>
<dbReference type="PANTHER" id="PTHR10257">
    <property type="entry name" value="SERINE/THREONINE PROTEIN PHOSPHATASE 2A PP2A REGULATORY SUBUNIT B"/>
    <property type="match status" value="1"/>
</dbReference>
<dbReference type="InterPro" id="IPR002554">
    <property type="entry name" value="PP2A_B56"/>
</dbReference>
<dbReference type="Proteomes" id="UP000095009">
    <property type="component" value="Unassembled WGS sequence"/>
</dbReference>
<dbReference type="GO" id="GO:0000159">
    <property type="term" value="C:protein phosphatase type 2A complex"/>
    <property type="evidence" value="ECO:0007669"/>
    <property type="project" value="UniProtKB-UniRule"/>
</dbReference>